<evidence type="ECO:0000256" key="1">
    <source>
        <dbReference type="SAM" id="MobiDB-lite"/>
    </source>
</evidence>
<evidence type="ECO:0000313" key="2">
    <source>
        <dbReference type="EMBL" id="KUO15239.1"/>
    </source>
</evidence>
<reference evidence="2 3" key="1">
    <citation type="submission" date="2015-10" db="EMBL/GenBank/DDBJ databases">
        <title>Draft genome sequence of Streptomyces sp. RV15, isolated from a marine sponge.</title>
        <authorList>
            <person name="Ruckert C."/>
            <person name="Abdelmohsen U.R."/>
            <person name="Winkler A."/>
            <person name="Hentschel U."/>
            <person name="Kalinowski J."/>
            <person name="Kampfer P."/>
            <person name="Glaeser S."/>
        </authorList>
    </citation>
    <scope>NUCLEOTIDE SEQUENCE [LARGE SCALE GENOMIC DNA]</scope>
    <source>
        <strain evidence="2 3">RV15</strain>
    </source>
</reference>
<organism evidence="2 3">
    <name type="scientific">Streptomyces dysideae</name>
    <dbReference type="NCBI Taxonomy" id="909626"/>
    <lineage>
        <taxon>Bacteria</taxon>
        <taxon>Bacillati</taxon>
        <taxon>Actinomycetota</taxon>
        <taxon>Actinomycetes</taxon>
        <taxon>Kitasatosporales</taxon>
        <taxon>Streptomycetaceae</taxon>
        <taxon>Streptomyces</taxon>
    </lineage>
</organism>
<comment type="caution">
    <text evidence="2">The sequence shown here is derived from an EMBL/GenBank/DDBJ whole genome shotgun (WGS) entry which is preliminary data.</text>
</comment>
<dbReference type="AlphaFoldDB" id="A0A101UR00"/>
<protein>
    <submittedName>
        <fullName evidence="2">Uncharacterized protein</fullName>
    </submittedName>
</protein>
<dbReference type="EMBL" id="LMXB01000118">
    <property type="protein sequence ID" value="KUO15239.1"/>
    <property type="molecule type" value="Genomic_DNA"/>
</dbReference>
<proteinExistence type="predicted"/>
<feature type="region of interest" description="Disordered" evidence="1">
    <location>
        <begin position="104"/>
        <end position="129"/>
    </location>
</feature>
<dbReference type="OrthoDB" id="4297782at2"/>
<sequence>MTDHSVHPVRFAQEIADQIGWLTEHLALAPPREAAHILATVLDQDVGVLGRFTALMATGSQFAKHHSERGILPPEVWLAVGRAANELHSIGQDLDEHVEQLDALANPAAPPRPATPPPAASALVVRRRR</sequence>
<accession>A0A101UR00</accession>
<evidence type="ECO:0000313" key="3">
    <source>
        <dbReference type="Proteomes" id="UP000053260"/>
    </source>
</evidence>
<gene>
    <name evidence="2" type="ORF">AQJ91_42570</name>
</gene>
<feature type="compositionally biased region" description="Pro residues" evidence="1">
    <location>
        <begin position="108"/>
        <end position="119"/>
    </location>
</feature>
<name>A0A101UR00_9ACTN</name>
<keyword evidence="3" id="KW-1185">Reference proteome</keyword>
<dbReference type="STRING" id="909626.AQJ91_42570"/>
<dbReference type="Proteomes" id="UP000053260">
    <property type="component" value="Unassembled WGS sequence"/>
</dbReference>